<gene>
    <name evidence="2" type="ORF">SMACR_08875</name>
</gene>
<protein>
    <recommendedName>
        <fullName evidence="1">Cyanovirin-N domain-containing protein</fullName>
    </recommendedName>
</protein>
<dbReference type="EMBL" id="NMPR01000258">
    <property type="protein sequence ID" value="KAA8624120.1"/>
    <property type="molecule type" value="Genomic_DNA"/>
</dbReference>
<dbReference type="Proteomes" id="UP000433876">
    <property type="component" value="Unassembled WGS sequence"/>
</dbReference>
<feature type="domain" description="Cyanovirin-N" evidence="1">
    <location>
        <begin position="2"/>
        <end position="100"/>
    </location>
</feature>
<dbReference type="PANTHER" id="PTHR42076">
    <property type="entry name" value="CYANOVIRIN-N HOMOLOG"/>
    <property type="match status" value="1"/>
</dbReference>
<name>A0A8S8ZBZ0_SORMA</name>
<dbReference type="InterPro" id="IPR011058">
    <property type="entry name" value="Cyanovirin-N"/>
</dbReference>
<evidence type="ECO:0000259" key="1">
    <source>
        <dbReference type="SMART" id="SM01111"/>
    </source>
</evidence>
<dbReference type="InterPro" id="IPR036673">
    <property type="entry name" value="Cyanovirin-N_sf"/>
</dbReference>
<dbReference type="Gene3D" id="2.30.60.10">
    <property type="entry name" value="Cyanovirin-N"/>
    <property type="match status" value="2"/>
</dbReference>
<proteinExistence type="predicted"/>
<accession>A0A8S8ZBZ0</accession>
<evidence type="ECO:0000313" key="3">
    <source>
        <dbReference type="Proteomes" id="UP000433876"/>
    </source>
</evidence>
<dbReference type="SMART" id="SM01111">
    <property type="entry name" value="CVNH"/>
    <property type="match status" value="2"/>
</dbReference>
<reference evidence="2 3" key="1">
    <citation type="submission" date="2017-07" db="EMBL/GenBank/DDBJ databases">
        <title>Genome sequence of the Sordaria macrospora wild type strain R19027.</title>
        <authorList>
            <person name="Nowrousian M."/>
            <person name="Teichert I."/>
            <person name="Kueck U."/>
        </authorList>
    </citation>
    <scope>NUCLEOTIDE SEQUENCE [LARGE SCALE GENOMIC DNA]</scope>
    <source>
        <strain evidence="2 3">R19027</strain>
        <tissue evidence="2">Mycelium</tissue>
    </source>
</reference>
<dbReference type="PANTHER" id="PTHR42076:SF1">
    <property type="entry name" value="CYANOVIRIN-N DOMAIN-CONTAINING PROTEIN"/>
    <property type="match status" value="1"/>
</dbReference>
<feature type="domain" description="Cyanovirin-N" evidence="1">
    <location>
        <begin position="107"/>
        <end position="207"/>
    </location>
</feature>
<dbReference type="SUPFAM" id="SSF51322">
    <property type="entry name" value="Cyanovirin-N"/>
    <property type="match status" value="2"/>
</dbReference>
<evidence type="ECO:0000313" key="2">
    <source>
        <dbReference type="EMBL" id="KAA8624120.1"/>
    </source>
</evidence>
<organism evidence="2 3">
    <name type="scientific">Sordaria macrospora</name>
    <dbReference type="NCBI Taxonomy" id="5147"/>
    <lineage>
        <taxon>Eukaryota</taxon>
        <taxon>Fungi</taxon>
        <taxon>Dikarya</taxon>
        <taxon>Ascomycota</taxon>
        <taxon>Pezizomycotina</taxon>
        <taxon>Sordariomycetes</taxon>
        <taxon>Sordariomycetidae</taxon>
        <taxon>Sordariales</taxon>
        <taxon>Sordariaceae</taxon>
        <taxon>Sordaria</taxon>
    </lineage>
</organism>
<dbReference type="OMA" id="ATPIGIW"/>
<dbReference type="Pfam" id="PF08881">
    <property type="entry name" value="CVNH"/>
    <property type="match status" value="2"/>
</dbReference>
<dbReference type="VEuPathDB" id="FungiDB:SMAC_08875"/>
<sequence length="426" mass="47165">MAFYNSCRDVQLDGSTLTANCQDSNGYWGSWSSIDLNQYIGNREGYFDTSIERFYETARNVYLTGSVLHASMQDSYQYYQDEQTIDLNLFITNDNGQLKFKQYMHESILKTGTFYHLEGSVLRGLVLGYNGKFNVTEIDLNDHYANNNGSFQSDDNHFYHSAQKLKLEPSPGALTLKAELRNWNKQWQPAEVNLAICIMNNNGSFQFVRHDGFWDRDGWFAKTFEGVPLIGFAIAGVHAAAGNYEHAARALAKCANSSVVCVGVVIGFMLGETLGSVIGAGIATPIGIWIETEIKEHLIEDPMLLAEFEEATLGRYIGETLVNMGMAAIPGDPIADMTSRVGNEALKKTFQKALTNYTRQVVAGMRSSVAPTEIEEKVKILLSGIGDLIKGEPPASWTEAEGKVKSVLKSRGAELTNVPPMVKFKI</sequence>
<dbReference type="AlphaFoldDB" id="A0A8S8ZBZ0"/>
<comment type="caution">
    <text evidence="2">The sequence shown here is derived from an EMBL/GenBank/DDBJ whole genome shotgun (WGS) entry which is preliminary data.</text>
</comment>